<feature type="compositionally biased region" description="Basic and acidic residues" evidence="1">
    <location>
        <begin position="96"/>
        <end position="105"/>
    </location>
</feature>
<accession>A0A1Q9D9J3</accession>
<evidence type="ECO:0000313" key="3">
    <source>
        <dbReference type="Proteomes" id="UP000186817"/>
    </source>
</evidence>
<organism evidence="2 3">
    <name type="scientific">Symbiodinium microadriaticum</name>
    <name type="common">Dinoflagellate</name>
    <name type="synonym">Zooxanthella microadriatica</name>
    <dbReference type="NCBI Taxonomy" id="2951"/>
    <lineage>
        <taxon>Eukaryota</taxon>
        <taxon>Sar</taxon>
        <taxon>Alveolata</taxon>
        <taxon>Dinophyceae</taxon>
        <taxon>Suessiales</taxon>
        <taxon>Symbiodiniaceae</taxon>
        <taxon>Symbiodinium</taxon>
    </lineage>
</organism>
<name>A0A1Q9D9J3_SYMMI</name>
<dbReference type="AlphaFoldDB" id="A0A1Q9D9J3"/>
<proteinExistence type="predicted"/>
<evidence type="ECO:0000256" key="1">
    <source>
        <dbReference type="SAM" id="MobiDB-lite"/>
    </source>
</evidence>
<protein>
    <submittedName>
        <fullName evidence="2">Uncharacterized protein</fullName>
    </submittedName>
</protein>
<gene>
    <name evidence="2" type="ORF">AK812_SmicGene26370</name>
</gene>
<sequence>MSPETTVLRSANIVEGAWLQAVGPDGHVVAQTPHSSRRRRARACTRPVQLRLTVVEKNAFKNTGPGGMLSMVLRGGSQPQTDATENDGAVLRVAERRKQSEDRKALQFKFATDTTPAD</sequence>
<comment type="caution">
    <text evidence="2">The sequence shown here is derived from an EMBL/GenBank/DDBJ whole genome shotgun (WGS) entry which is preliminary data.</text>
</comment>
<keyword evidence="3" id="KW-1185">Reference proteome</keyword>
<dbReference type="Proteomes" id="UP000186817">
    <property type="component" value="Unassembled WGS sequence"/>
</dbReference>
<evidence type="ECO:0000313" key="2">
    <source>
        <dbReference type="EMBL" id="OLP91873.1"/>
    </source>
</evidence>
<dbReference type="EMBL" id="LSRX01000645">
    <property type="protein sequence ID" value="OLP91873.1"/>
    <property type="molecule type" value="Genomic_DNA"/>
</dbReference>
<feature type="region of interest" description="Disordered" evidence="1">
    <location>
        <begin position="96"/>
        <end position="118"/>
    </location>
</feature>
<reference evidence="2 3" key="1">
    <citation type="submission" date="2016-02" db="EMBL/GenBank/DDBJ databases">
        <title>Genome analysis of coral dinoflagellate symbionts highlights evolutionary adaptations to a symbiotic lifestyle.</title>
        <authorList>
            <person name="Aranda M."/>
            <person name="Li Y."/>
            <person name="Liew Y.J."/>
            <person name="Baumgarten S."/>
            <person name="Simakov O."/>
            <person name="Wilson M."/>
            <person name="Piel J."/>
            <person name="Ashoor H."/>
            <person name="Bougouffa S."/>
            <person name="Bajic V.B."/>
            <person name="Ryu T."/>
            <person name="Ravasi T."/>
            <person name="Bayer T."/>
            <person name="Micklem G."/>
            <person name="Kim H."/>
            <person name="Bhak J."/>
            <person name="Lajeunesse T.C."/>
            <person name="Voolstra C.R."/>
        </authorList>
    </citation>
    <scope>NUCLEOTIDE SEQUENCE [LARGE SCALE GENOMIC DNA]</scope>
    <source>
        <strain evidence="2 3">CCMP2467</strain>
    </source>
</reference>